<dbReference type="KEGG" id="cbae:COR50_13505"/>
<dbReference type="PROSITE" id="PS51257">
    <property type="entry name" value="PROKAR_LIPOPROTEIN"/>
    <property type="match status" value="1"/>
</dbReference>
<gene>
    <name evidence="2" type="ORF">COR50_13505</name>
</gene>
<dbReference type="EMBL" id="CP023777">
    <property type="protein sequence ID" value="ATL48098.1"/>
    <property type="molecule type" value="Genomic_DNA"/>
</dbReference>
<dbReference type="OrthoDB" id="671837at2"/>
<evidence type="ECO:0008006" key="4">
    <source>
        <dbReference type="Google" id="ProtNLM"/>
    </source>
</evidence>
<proteinExistence type="predicted"/>
<evidence type="ECO:0000313" key="2">
    <source>
        <dbReference type="EMBL" id="ATL48098.1"/>
    </source>
</evidence>
<feature type="chain" id="PRO_5012900371" description="Lipocalin-like domain-containing protein" evidence="1">
    <location>
        <begin position="23"/>
        <end position="141"/>
    </location>
</feature>
<keyword evidence="3" id="KW-1185">Reference proteome</keyword>
<feature type="signal peptide" evidence="1">
    <location>
        <begin position="1"/>
        <end position="22"/>
    </location>
</feature>
<sequence length="141" mass="16406">MRLKIYYSTLLLLFLVACNASKTDQLLKNKKWRVYDVQVPPNDPYNLTQVTQAKDFKSGYYSNVYYQFLDNNVFIATIDNVPDTGHYELLSNGKIISVTSAKNKSRKSEHLVNIVQLDDDHFDMKVYTGEFHFILRTKPSK</sequence>
<dbReference type="Proteomes" id="UP000220133">
    <property type="component" value="Chromosome"/>
</dbReference>
<keyword evidence="1" id="KW-0732">Signal</keyword>
<name>A0A291QVU4_9BACT</name>
<dbReference type="RefSeq" id="WP_098194475.1">
    <property type="nucleotide sequence ID" value="NZ_CP023777.1"/>
</dbReference>
<organism evidence="2 3">
    <name type="scientific">Chitinophaga caeni</name>
    <dbReference type="NCBI Taxonomy" id="2029983"/>
    <lineage>
        <taxon>Bacteria</taxon>
        <taxon>Pseudomonadati</taxon>
        <taxon>Bacteroidota</taxon>
        <taxon>Chitinophagia</taxon>
        <taxon>Chitinophagales</taxon>
        <taxon>Chitinophagaceae</taxon>
        <taxon>Chitinophaga</taxon>
    </lineage>
</organism>
<accession>A0A291QVU4</accession>
<evidence type="ECO:0000313" key="3">
    <source>
        <dbReference type="Proteomes" id="UP000220133"/>
    </source>
</evidence>
<dbReference type="AlphaFoldDB" id="A0A291QVU4"/>
<reference evidence="2 3" key="1">
    <citation type="submission" date="2017-10" db="EMBL/GenBank/DDBJ databases">
        <title>Paenichitinophaga pekingensis gen. nov., sp. nov., isolated from activated sludge.</title>
        <authorList>
            <person name="Jin D."/>
            <person name="Kong X."/>
            <person name="Deng Y."/>
            <person name="Bai Z."/>
        </authorList>
    </citation>
    <scope>NUCLEOTIDE SEQUENCE [LARGE SCALE GENOMIC DNA]</scope>
    <source>
        <strain evidence="2 3">13</strain>
    </source>
</reference>
<evidence type="ECO:0000256" key="1">
    <source>
        <dbReference type="SAM" id="SignalP"/>
    </source>
</evidence>
<protein>
    <recommendedName>
        <fullName evidence="4">Lipocalin-like domain-containing protein</fullName>
    </recommendedName>
</protein>